<dbReference type="EC" id="1.1.1.169" evidence="2"/>
<evidence type="ECO:0000256" key="2">
    <source>
        <dbReference type="ARBA" id="ARBA00013014"/>
    </source>
</evidence>
<proteinExistence type="predicted"/>
<dbReference type="InterPro" id="IPR008927">
    <property type="entry name" value="6-PGluconate_DH-like_C_sf"/>
</dbReference>
<dbReference type="RefSeq" id="WP_354442051.1">
    <property type="nucleotide sequence ID" value="NZ_JBEPSH010000002.1"/>
</dbReference>
<dbReference type="InterPro" id="IPR013752">
    <property type="entry name" value="KPA_reductase"/>
</dbReference>
<dbReference type="InterPro" id="IPR036291">
    <property type="entry name" value="NAD(P)-bd_dom_sf"/>
</dbReference>
<dbReference type="SUPFAM" id="SSF51735">
    <property type="entry name" value="NAD(P)-binding Rossmann-fold domains"/>
    <property type="match status" value="1"/>
</dbReference>
<dbReference type="Pfam" id="PF08546">
    <property type="entry name" value="ApbA_C"/>
    <property type="match status" value="1"/>
</dbReference>
<evidence type="ECO:0000313" key="10">
    <source>
        <dbReference type="Proteomes" id="UP001549320"/>
    </source>
</evidence>
<dbReference type="PANTHER" id="PTHR21708:SF45">
    <property type="entry name" value="2-DEHYDROPANTOATE 2-REDUCTASE"/>
    <property type="match status" value="1"/>
</dbReference>
<keyword evidence="9" id="KW-0560">Oxidoreductase</keyword>
<dbReference type="GO" id="GO:0008677">
    <property type="term" value="F:2-dehydropantoate 2-reductase activity"/>
    <property type="evidence" value="ECO:0007669"/>
    <property type="project" value="UniProtKB-EC"/>
</dbReference>
<evidence type="ECO:0000256" key="5">
    <source>
        <dbReference type="ARBA" id="ARBA00032024"/>
    </source>
</evidence>
<gene>
    <name evidence="9" type="ORF">ABIE13_001242</name>
</gene>
<name>A0ABV2Q5D5_9BURK</name>
<keyword evidence="10" id="KW-1185">Reference proteome</keyword>
<sequence>MNDKRPRICVLGAGAIGGYLGINLAKSGAHVSVLARGSTLEVVRASGWTLKSGDESWTVPVEAVDSEALVGLGPQDVVIIAVKAQALADIAHLIPPLVGPHTIIVPALNGIPWWFTHGLKAPAMAQPLNSLDPQGNLSVMIPSGQVLGAVIYPACSTPAPGVVRHASGSRLVFGEVSGAPSSSRLTGWVDLLRQSGLDAVASSDIRAEVWTKLLGNACFNPVSVLAGCSTDQLIDNPAIFELFCSLMEETLAIGRAVGISLDVTPAARIAITRKLGHVKTSMLQDMEAGKSLEVEALIGAVVEIAKRLQVSAPRSESLYALTKMRANVLAQQAP</sequence>
<evidence type="ECO:0000313" key="9">
    <source>
        <dbReference type="EMBL" id="MET4576142.1"/>
    </source>
</evidence>
<accession>A0ABV2Q5D5</accession>
<evidence type="ECO:0000256" key="1">
    <source>
        <dbReference type="ARBA" id="ARBA00004994"/>
    </source>
</evidence>
<comment type="catalytic activity">
    <reaction evidence="6">
        <text>(R)-pantoate + NADP(+) = 2-dehydropantoate + NADPH + H(+)</text>
        <dbReference type="Rhea" id="RHEA:16233"/>
        <dbReference type="ChEBI" id="CHEBI:11561"/>
        <dbReference type="ChEBI" id="CHEBI:15378"/>
        <dbReference type="ChEBI" id="CHEBI:15980"/>
        <dbReference type="ChEBI" id="CHEBI:57783"/>
        <dbReference type="ChEBI" id="CHEBI:58349"/>
        <dbReference type="EC" id="1.1.1.169"/>
    </reaction>
</comment>
<evidence type="ECO:0000259" key="7">
    <source>
        <dbReference type="Pfam" id="PF02558"/>
    </source>
</evidence>
<evidence type="ECO:0000256" key="3">
    <source>
        <dbReference type="ARBA" id="ARBA00019465"/>
    </source>
</evidence>
<dbReference type="InterPro" id="IPR051402">
    <property type="entry name" value="KPR-Related"/>
</dbReference>
<dbReference type="Proteomes" id="UP001549320">
    <property type="component" value="Unassembled WGS sequence"/>
</dbReference>
<protein>
    <recommendedName>
        <fullName evidence="3">2-dehydropantoate 2-reductase</fullName>
        <ecNumber evidence="2">1.1.1.169</ecNumber>
    </recommendedName>
    <alternativeName>
        <fullName evidence="5">Ketopantoate reductase</fullName>
    </alternativeName>
</protein>
<dbReference type="Gene3D" id="1.10.1040.10">
    <property type="entry name" value="N-(1-d-carboxylethyl)-l-norvaline Dehydrogenase, domain 2"/>
    <property type="match status" value="1"/>
</dbReference>
<dbReference type="NCBIfam" id="NF005089">
    <property type="entry name" value="PRK06522.1-4"/>
    <property type="match status" value="1"/>
</dbReference>
<evidence type="ECO:0000256" key="4">
    <source>
        <dbReference type="ARBA" id="ARBA00022655"/>
    </source>
</evidence>
<comment type="caution">
    <text evidence="9">The sequence shown here is derived from an EMBL/GenBank/DDBJ whole genome shotgun (WGS) entry which is preliminary data.</text>
</comment>
<evidence type="ECO:0000259" key="8">
    <source>
        <dbReference type="Pfam" id="PF08546"/>
    </source>
</evidence>
<reference evidence="9 10" key="1">
    <citation type="submission" date="2024-06" db="EMBL/GenBank/DDBJ databases">
        <title>Sorghum-associated microbial communities from plants grown in Nebraska, USA.</title>
        <authorList>
            <person name="Schachtman D."/>
        </authorList>
    </citation>
    <scope>NUCLEOTIDE SEQUENCE [LARGE SCALE GENOMIC DNA]</scope>
    <source>
        <strain evidence="9 10">2709</strain>
    </source>
</reference>
<dbReference type="EMBL" id="JBEPSH010000002">
    <property type="protein sequence ID" value="MET4576142.1"/>
    <property type="molecule type" value="Genomic_DNA"/>
</dbReference>
<keyword evidence="4" id="KW-0566">Pantothenate biosynthesis</keyword>
<feature type="domain" description="Ketopantoate reductase C-terminal" evidence="8">
    <location>
        <begin position="204"/>
        <end position="324"/>
    </location>
</feature>
<organism evidence="9 10">
    <name type="scientific">Ottowia thiooxydans</name>
    <dbReference type="NCBI Taxonomy" id="219182"/>
    <lineage>
        <taxon>Bacteria</taxon>
        <taxon>Pseudomonadati</taxon>
        <taxon>Pseudomonadota</taxon>
        <taxon>Betaproteobacteria</taxon>
        <taxon>Burkholderiales</taxon>
        <taxon>Comamonadaceae</taxon>
        <taxon>Ottowia</taxon>
    </lineage>
</organism>
<dbReference type="InterPro" id="IPR013328">
    <property type="entry name" value="6PGD_dom2"/>
</dbReference>
<dbReference type="InterPro" id="IPR013332">
    <property type="entry name" value="KPR_N"/>
</dbReference>
<dbReference type="Pfam" id="PF02558">
    <property type="entry name" value="ApbA"/>
    <property type="match status" value="1"/>
</dbReference>
<dbReference type="PANTHER" id="PTHR21708">
    <property type="entry name" value="PROBABLE 2-DEHYDROPANTOATE 2-REDUCTASE"/>
    <property type="match status" value="1"/>
</dbReference>
<feature type="domain" description="Ketopantoate reductase N-terminal" evidence="7">
    <location>
        <begin position="8"/>
        <end position="177"/>
    </location>
</feature>
<comment type="pathway">
    <text evidence="1">Cofactor biosynthesis; (R)-pantothenate biosynthesis; (R)-pantoate from 3-methyl-2-oxobutanoate: step 2/2.</text>
</comment>
<dbReference type="Gene3D" id="3.40.50.720">
    <property type="entry name" value="NAD(P)-binding Rossmann-like Domain"/>
    <property type="match status" value="1"/>
</dbReference>
<dbReference type="SUPFAM" id="SSF48179">
    <property type="entry name" value="6-phosphogluconate dehydrogenase C-terminal domain-like"/>
    <property type="match status" value="1"/>
</dbReference>
<evidence type="ECO:0000256" key="6">
    <source>
        <dbReference type="ARBA" id="ARBA00048793"/>
    </source>
</evidence>